<keyword evidence="3" id="KW-0238">DNA-binding</keyword>
<dbReference type="HOGENOM" id="CLU_676681_0_0_1"/>
<dbReference type="GO" id="GO:0000981">
    <property type="term" value="F:DNA-binding transcription factor activity, RNA polymerase II-specific"/>
    <property type="evidence" value="ECO:0007669"/>
    <property type="project" value="TreeGrafter"/>
</dbReference>
<dbReference type="SUPFAM" id="SSF57959">
    <property type="entry name" value="Leucine zipper domain"/>
    <property type="match status" value="1"/>
</dbReference>
<keyword evidence="2" id="KW-0805">Transcription regulation</keyword>
<keyword evidence="7" id="KW-0175">Coiled coil</keyword>
<dbReference type="RefSeq" id="XP_009054000.1">
    <property type="nucleotide sequence ID" value="XM_009055752.1"/>
</dbReference>
<evidence type="ECO:0000256" key="5">
    <source>
        <dbReference type="ARBA" id="ARBA00023242"/>
    </source>
</evidence>
<evidence type="ECO:0000313" key="10">
    <source>
        <dbReference type="EMBL" id="ESO95495.1"/>
    </source>
</evidence>
<feature type="domain" description="BZIP" evidence="9">
    <location>
        <begin position="52"/>
        <end position="115"/>
    </location>
</feature>
<dbReference type="KEGG" id="lgi:LOTGIDRAFT_232105"/>
<feature type="region of interest" description="Disordered" evidence="8">
    <location>
        <begin position="368"/>
        <end position="387"/>
    </location>
</feature>
<feature type="region of interest" description="Disordered" evidence="8">
    <location>
        <begin position="189"/>
        <end position="215"/>
    </location>
</feature>
<organism evidence="10 11">
    <name type="scientific">Lottia gigantea</name>
    <name type="common">Giant owl limpet</name>
    <dbReference type="NCBI Taxonomy" id="225164"/>
    <lineage>
        <taxon>Eukaryota</taxon>
        <taxon>Metazoa</taxon>
        <taxon>Spiralia</taxon>
        <taxon>Lophotrochozoa</taxon>
        <taxon>Mollusca</taxon>
        <taxon>Gastropoda</taxon>
        <taxon>Patellogastropoda</taxon>
        <taxon>Lottioidea</taxon>
        <taxon>Lottiidae</taxon>
        <taxon>Lottia</taxon>
    </lineage>
</organism>
<feature type="region of interest" description="Disordered" evidence="8">
    <location>
        <begin position="124"/>
        <end position="148"/>
    </location>
</feature>
<feature type="coiled-coil region" evidence="7">
    <location>
        <begin position="70"/>
        <end position="104"/>
    </location>
</feature>
<evidence type="ECO:0000256" key="7">
    <source>
        <dbReference type="SAM" id="Coils"/>
    </source>
</evidence>
<dbReference type="InterPro" id="IPR046347">
    <property type="entry name" value="bZIP_sf"/>
</dbReference>
<dbReference type="CTD" id="20248810"/>
<dbReference type="EMBL" id="KB201656">
    <property type="protein sequence ID" value="ESO95495.1"/>
    <property type="molecule type" value="Genomic_DNA"/>
</dbReference>
<evidence type="ECO:0000256" key="8">
    <source>
        <dbReference type="SAM" id="MobiDB-lite"/>
    </source>
</evidence>
<evidence type="ECO:0000256" key="3">
    <source>
        <dbReference type="ARBA" id="ARBA00023125"/>
    </source>
</evidence>
<gene>
    <name evidence="10" type="ORF">LOTGIDRAFT_232105</name>
</gene>
<feature type="compositionally biased region" description="Low complexity" evidence="8">
    <location>
        <begin position="368"/>
        <end position="382"/>
    </location>
</feature>
<dbReference type="OMA" id="QXELESL"/>
<dbReference type="PANTHER" id="PTHR46542">
    <property type="entry name" value="X-BOX BINDING PROTEIN 1"/>
    <property type="match status" value="1"/>
</dbReference>
<evidence type="ECO:0000256" key="6">
    <source>
        <dbReference type="ARBA" id="ARBA00040165"/>
    </source>
</evidence>
<dbReference type="InterPro" id="IPR004827">
    <property type="entry name" value="bZIP"/>
</dbReference>
<keyword evidence="1" id="KW-0832">Ubl conjugation</keyword>
<evidence type="ECO:0000259" key="9">
    <source>
        <dbReference type="PROSITE" id="PS50217"/>
    </source>
</evidence>
<dbReference type="AlphaFoldDB" id="V4AL61"/>
<feature type="compositionally biased region" description="Basic and acidic residues" evidence="8">
    <location>
        <begin position="125"/>
        <end position="139"/>
    </location>
</feature>
<dbReference type="Proteomes" id="UP000030746">
    <property type="component" value="Unassembled WGS sequence"/>
</dbReference>
<dbReference type="GO" id="GO:0000977">
    <property type="term" value="F:RNA polymerase II transcription regulatory region sequence-specific DNA binding"/>
    <property type="evidence" value="ECO:0007669"/>
    <property type="project" value="TreeGrafter"/>
</dbReference>
<dbReference type="STRING" id="225164.V4AL61"/>
<evidence type="ECO:0000256" key="2">
    <source>
        <dbReference type="ARBA" id="ARBA00023015"/>
    </source>
</evidence>
<dbReference type="CDD" id="cd14691">
    <property type="entry name" value="bZIP_XBP1"/>
    <property type="match status" value="1"/>
</dbReference>
<evidence type="ECO:0000313" key="11">
    <source>
        <dbReference type="Proteomes" id="UP000030746"/>
    </source>
</evidence>
<reference evidence="10 11" key="1">
    <citation type="journal article" date="2013" name="Nature">
        <title>Insights into bilaterian evolution from three spiralian genomes.</title>
        <authorList>
            <person name="Simakov O."/>
            <person name="Marletaz F."/>
            <person name="Cho S.J."/>
            <person name="Edsinger-Gonzales E."/>
            <person name="Havlak P."/>
            <person name="Hellsten U."/>
            <person name="Kuo D.H."/>
            <person name="Larsson T."/>
            <person name="Lv J."/>
            <person name="Arendt D."/>
            <person name="Savage R."/>
            <person name="Osoegawa K."/>
            <person name="de Jong P."/>
            <person name="Grimwood J."/>
            <person name="Chapman J.A."/>
            <person name="Shapiro H."/>
            <person name="Aerts A."/>
            <person name="Otillar R.P."/>
            <person name="Terry A.Y."/>
            <person name="Boore J.L."/>
            <person name="Grigoriev I.V."/>
            <person name="Lindberg D.R."/>
            <person name="Seaver E.C."/>
            <person name="Weisblat D.A."/>
            <person name="Putnam N.H."/>
            <person name="Rokhsar D.S."/>
        </authorList>
    </citation>
    <scope>NUCLEOTIDE SEQUENCE [LARGE SCALE GENOMIC DNA]</scope>
</reference>
<dbReference type="PROSITE" id="PS00036">
    <property type="entry name" value="BZIP_BASIC"/>
    <property type="match status" value="1"/>
</dbReference>
<sequence>MSLLTPRTIVITTDKSSCNGTELTVLDDDMMDEYTDSGEPRKRRRLTHLSPDEKFLRRKLKNRVAAQTARDRKKALMSEMEIKIAQLEAEKKKLQDENTTLKIQSDSLVTENTELKQRLGQCNDGKTDLATSDKLETKSHRSAASAVPLPKEQISTPLRWMEQYKACCLLLSTLLCIVYCTNQNKVQQQLSSSRKRKQSNPSRVSTSTTEGQGQMVLNGHPVVVKIVDKPTNTQKCVINNNRNITLKRVTTQNSIVPTTNCVQNQNSEVIQNQPSFQTPSINITDMETQHQNLNQNSDMNDLDDFHLWDDLDSLISENFISQLTEDNVSKPISQNQCVQHVSPNSADGNNTRKRKISEINEYISEEGFLSDSGLGSDSEALSPKSEVSNCSDDIWQESFSELFPGLI</sequence>
<dbReference type="PROSITE" id="PS50217">
    <property type="entry name" value="BZIP"/>
    <property type="match status" value="1"/>
</dbReference>
<dbReference type="SMART" id="SM00338">
    <property type="entry name" value="BRLZ"/>
    <property type="match status" value="1"/>
</dbReference>
<accession>V4AL61</accession>
<dbReference type="GO" id="GO:0005634">
    <property type="term" value="C:nucleus"/>
    <property type="evidence" value="ECO:0007669"/>
    <property type="project" value="TreeGrafter"/>
</dbReference>
<evidence type="ECO:0000256" key="1">
    <source>
        <dbReference type="ARBA" id="ARBA00022843"/>
    </source>
</evidence>
<keyword evidence="4" id="KW-0804">Transcription</keyword>
<name>V4AL61_LOTGI</name>
<keyword evidence="11" id="KW-1185">Reference proteome</keyword>
<dbReference type="OrthoDB" id="20960at2759"/>
<proteinExistence type="predicted"/>
<dbReference type="PANTHER" id="PTHR46542:SF1">
    <property type="entry name" value="X-BOX BINDING PROTEIN 1"/>
    <property type="match status" value="1"/>
</dbReference>
<evidence type="ECO:0000256" key="4">
    <source>
        <dbReference type="ARBA" id="ARBA00023163"/>
    </source>
</evidence>
<dbReference type="InterPro" id="IPR052470">
    <property type="entry name" value="ER_Stress-Reg_TF"/>
</dbReference>
<protein>
    <recommendedName>
        <fullName evidence="6">X-box-binding protein 1</fullName>
    </recommendedName>
</protein>
<feature type="compositionally biased region" description="Polar residues" evidence="8">
    <location>
        <begin position="200"/>
        <end position="212"/>
    </location>
</feature>
<dbReference type="Gene3D" id="1.20.5.170">
    <property type="match status" value="1"/>
</dbReference>
<keyword evidence="5" id="KW-0539">Nucleus</keyword>
<dbReference type="GeneID" id="20248810"/>
<dbReference type="Pfam" id="PF00170">
    <property type="entry name" value="bZIP_1"/>
    <property type="match status" value="1"/>
</dbReference>